<keyword evidence="2" id="KW-0560">Oxidoreductase</keyword>
<reference evidence="3 4" key="1">
    <citation type="journal article" date="2024" name="IMA Fungus">
        <title>Apiospora arundinis, a panoply of carbohydrate-active enzymes and secondary metabolites.</title>
        <authorList>
            <person name="Sorensen T."/>
            <person name="Petersen C."/>
            <person name="Muurmann A.T."/>
            <person name="Christiansen J.V."/>
            <person name="Brundto M.L."/>
            <person name="Overgaard C.K."/>
            <person name="Boysen A.T."/>
            <person name="Wollenberg R.D."/>
            <person name="Larsen T.O."/>
            <person name="Sorensen J.L."/>
            <person name="Nielsen K.L."/>
            <person name="Sondergaard T.E."/>
        </authorList>
    </citation>
    <scope>NUCLEOTIDE SEQUENCE [LARGE SCALE GENOMIC DNA]</scope>
    <source>
        <strain evidence="3 4">AAU 773</strain>
    </source>
</reference>
<dbReference type="PRINTS" id="PR00081">
    <property type="entry name" value="GDHRDH"/>
</dbReference>
<dbReference type="EMBL" id="JAPCWZ010000005">
    <property type="protein sequence ID" value="KAK8863145.1"/>
    <property type="molecule type" value="Genomic_DNA"/>
</dbReference>
<proteinExistence type="inferred from homology"/>
<organism evidence="3 4">
    <name type="scientific">Apiospora arundinis</name>
    <dbReference type="NCBI Taxonomy" id="335852"/>
    <lineage>
        <taxon>Eukaryota</taxon>
        <taxon>Fungi</taxon>
        <taxon>Dikarya</taxon>
        <taxon>Ascomycota</taxon>
        <taxon>Pezizomycotina</taxon>
        <taxon>Sordariomycetes</taxon>
        <taxon>Xylariomycetidae</taxon>
        <taxon>Amphisphaeriales</taxon>
        <taxon>Apiosporaceae</taxon>
        <taxon>Apiospora</taxon>
    </lineage>
</organism>
<gene>
    <name evidence="3" type="ORF">PGQ11_009380</name>
</gene>
<comment type="similarity">
    <text evidence="1">Belongs to the short-chain dehydrogenases/reductases (SDR) family.</text>
</comment>
<name>A0ABR2IIC8_9PEZI</name>
<dbReference type="PANTHER" id="PTHR24320:SF152">
    <property type="entry name" value="SHORT-CHAIN DEHYDROGENASE_REDUCTASE FAMILY PROTEIN"/>
    <property type="match status" value="1"/>
</dbReference>
<dbReference type="InterPro" id="IPR036291">
    <property type="entry name" value="NAD(P)-bd_dom_sf"/>
</dbReference>
<evidence type="ECO:0000256" key="2">
    <source>
        <dbReference type="ARBA" id="ARBA00023002"/>
    </source>
</evidence>
<comment type="caution">
    <text evidence="3">The sequence shown here is derived from an EMBL/GenBank/DDBJ whole genome shotgun (WGS) entry which is preliminary data.</text>
</comment>
<protein>
    <submittedName>
        <fullName evidence="3">NAD(P)-binding protein</fullName>
    </submittedName>
</protein>
<dbReference type="Gene3D" id="3.40.50.720">
    <property type="entry name" value="NAD(P)-binding Rossmann-like Domain"/>
    <property type="match status" value="1"/>
</dbReference>
<evidence type="ECO:0000256" key="1">
    <source>
        <dbReference type="ARBA" id="ARBA00006484"/>
    </source>
</evidence>
<evidence type="ECO:0000313" key="3">
    <source>
        <dbReference type="EMBL" id="KAK8863145.1"/>
    </source>
</evidence>
<evidence type="ECO:0000313" key="4">
    <source>
        <dbReference type="Proteomes" id="UP001390339"/>
    </source>
</evidence>
<keyword evidence="4" id="KW-1185">Reference proteome</keyword>
<dbReference type="Proteomes" id="UP001390339">
    <property type="component" value="Unassembled WGS sequence"/>
</dbReference>
<dbReference type="SUPFAM" id="SSF51735">
    <property type="entry name" value="NAD(P)-binding Rossmann-fold domains"/>
    <property type="match status" value="1"/>
</dbReference>
<dbReference type="InterPro" id="IPR002347">
    <property type="entry name" value="SDR_fam"/>
</dbReference>
<accession>A0ABR2IIC8</accession>
<dbReference type="PANTHER" id="PTHR24320">
    <property type="entry name" value="RETINOL DEHYDROGENASE"/>
    <property type="match status" value="1"/>
</dbReference>
<dbReference type="Pfam" id="PF00106">
    <property type="entry name" value="adh_short"/>
    <property type="match status" value="1"/>
</dbReference>
<sequence length="332" mass="36270">MAYKSTVIVTGGTSGLGYHAALDIARACPDSQVIISSRSDKEQAAASINKTLGQSNVIYKPLDLADLANVRDYAKEFTASNTAAQRHLPIRALVLNAGLQFPNEVKTTVDGLEATFGINHVGHALFFHLLVPYLADHARVVITASGVHDPDQMTGGIPPPIYTNAEELAHPTPEFSASHSGRQRYATSKLCNVLWAYALTRHLAERAPERGITVTAMDPGLMPGTGLGREAGAVARFLWHNVMPRTIPVLRALTRSSNIHPPAESGAALAWLAVGEDAGVKDVTGKYFEGRREIRSSKDSYNVEKQEDLWQWTVGFLSGRDEEARRRFEEFR</sequence>